<evidence type="ECO:0000313" key="7">
    <source>
        <dbReference type="EMBL" id="TWI79483.1"/>
    </source>
</evidence>
<dbReference type="GO" id="GO:0046872">
    <property type="term" value="F:metal ion binding"/>
    <property type="evidence" value="ECO:0007669"/>
    <property type="project" value="UniProtKB-KW"/>
</dbReference>
<keyword evidence="8" id="KW-1185">Reference proteome</keyword>
<evidence type="ECO:0000256" key="6">
    <source>
        <dbReference type="RuleBase" id="RU004466"/>
    </source>
</evidence>
<dbReference type="PROSITE" id="PS00723">
    <property type="entry name" value="POLYPRENYL_SYNTHASE_1"/>
    <property type="match status" value="1"/>
</dbReference>
<dbReference type="Gene3D" id="1.10.600.10">
    <property type="entry name" value="Farnesyl Diphosphate Synthase"/>
    <property type="match status" value="1"/>
</dbReference>
<reference evidence="7 8" key="1">
    <citation type="journal article" date="2015" name="Stand. Genomic Sci.">
        <title>Genomic Encyclopedia of Bacterial and Archaeal Type Strains, Phase III: the genomes of soil and plant-associated and newly described type strains.</title>
        <authorList>
            <person name="Whitman W.B."/>
            <person name="Woyke T."/>
            <person name="Klenk H.P."/>
            <person name="Zhou Y."/>
            <person name="Lilburn T.G."/>
            <person name="Beck B.J."/>
            <person name="De Vos P."/>
            <person name="Vandamme P."/>
            <person name="Eisen J.A."/>
            <person name="Garrity G."/>
            <person name="Hugenholtz P."/>
            <person name="Kyrpides N.C."/>
        </authorList>
    </citation>
    <scope>NUCLEOTIDE SEQUENCE [LARGE SCALE GENOMIC DNA]</scope>
    <source>
        <strain evidence="7 8">CGMCC 1.7271</strain>
    </source>
</reference>
<evidence type="ECO:0000256" key="3">
    <source>
        <dbReference type="ARBA" id="ARBA00022679"/>
    </source>
</evidence>
<dbReference type="GO" id="GO:0004659">
    <property type="term" value="F:prenyltransferase activity"/>
    <property type="evidence" value="ECO:0007669"/>
    <property type="project" value="InterPro"/>
</dbReference>
<dbReference type="GO" id="GO:0008299">
    <property type="term" value="P:isoprenoid biosynthetic process"/>
    <property type="evidence" value="ECO:0007669"/>
    <property type="project" value="InterPro"/>
</dbReference>
<proteinExistence type="inferred from homology"/>
<evidence type="ECO:0000256" key="1">
    <source>
        <dbReference type="ARBA" id="ARBA00001946"/>
    </source>
</evidence>
<evidence type="ECO:0000256" key="5">
    <source>
        <dbReference type="ARBA" id="ARBA00022842"/>
    </source>
</evidence>
<dbReference type="PANTHER" id="PTHR12001">
    <property type="entry name" value="GERANYLGERANYL PYROPHOSPHATE SYNTHASE"/>
    <property type="match status" value="1"/>
</dbReference>
<dbReference type="Proteomes" id="UP000316167">
    <property type="component" value="Unassembled WGS sequence"/>
</dbReference>
<keyword evidence="3 6" id="KW-0808">Transferase</keyword>
<keyword evidence="4" id="KW-0479">Metal-binding</keyword>
<accession>A0A562SEK3</accession>
<evidence type="ECO:0000256" key="4">
    <source>
        <dbReference type="ARBA" id="ARBA00022723"/>
    </source>
</evidence>
<gene>
    <name evidence="7" type="ORF">IQ13_3888</name>
</gene>
<sequence length="340" mass="38943">MPRIFTEKKAITVICRMMNTTSSIQLLIKDELNTFEDRFRQAVKSRVSLLDRIMQYIIRRKGKQVRPMFVFLSAKLFGPVTENTHRAAALVELLHTATLVHDDVVDESMERRGFFSINALWKNKVAVLVGDYLLSKGLLLSLKNNDFNTLKILSEAVEKMSEGELLQIEKTRKLNLREDVYFEIITNKTASLLASACAAGAWSTTADEYKTEQMRLFGEKAGIAFQIKDDLFDYGSASIGKPTGNDIKEKKLTLPLIYTLNNVDAAKKKELIYLLKNDNRQKKNIQYIIDEVVKAGGIDYAEKTMFRYRDEAIALLQQFPQNEIRDGLEALVRYTTDRKY</sequence>
<name>A0A562SEK3_9BACT</name>
<comment type="caution">
    <text evidence="7">The sequence shown here is derived from an EMBL/GenBank/DDBJ whole genome shotgun (WGS) entry which is preliminary data.</text>
</comment>
<dbReference type="SFLD" id="SFLDS00005">
    <property type="entry name" value="Isoprenoid_Synthase_Type_I"/>
    <property type="match status" value="1"/>
</dbReference>
<dbReference type="EMBL" id="VLLE01000006">
    <property type="protein sequence ID" value="TWI79483.1"/>
    <property type="molecule type" value="Genomic_DNA"/>
</dbReference>
<protein>
    <submittedName>
        <fullName evidence="7">Octaprenyl-diphosphate synthase</fullName>
    </submittedName>
</protein>
<dbReference type="SUPFAM" id="SSF48576">
    <property type="entry name" value="Terpenoid synthases"/>
    <property type="match status" value="1"/>
</dbReference>
<organism evidence="7 8">
    <name type="scientific">Lacibacter cauensis</name>
    <dbReference type="NCBI Taxonomy" id="510947"/>
    <lineage>
        <taxon>Bacteria</taxon>
        <taxon>Pseudomonadati</taxon>
        <taxon>Bacteroidota</taxon>
        <taxon>Chitinophagia</taxon>
        <taxon>Chitinophagales</taxon>
        <taxon>Chitinophagaceae</taxon>
        <taxon>Lacibacter</taxon>
    </lineage>
</organism>
<dbReference type="Pfam" id="PF00348">
    <property type="entry name" value="polyprenyl_synt"/>
    <property type="match status" value="1"/>
</dbReference>
<keyword evidence="5" id="KW-0460">Magnesium</keyword>
<comment type="similarity">
    <text evidence="2 6">Belongs to the FPP/GGPP synthase family.</text>
</comment>
<dbReference type="InterPro" id="IPR008949">
    <property type="entry name" value="Isoprenoid_synthase_dom_sf"/>
</dbReference>
<dbReference type="CDD" id="cd00685">
    <property type="entry name" value="Trans_IPPS_HT"/>
    <property type="match status" value="1"/>
</dbReference>
<evidence type="ECO:0000256" key="2">
    <source>
        <dbReference type="ARBA" id="ARBA00006706"/>
    </source>
</evidence>
<dbReference type="AlphaFoldDB" id="A0A562SEK3"/>
<dbReference type="PANTHER" id="PTHR12001:SF69">
    <property type="entry name" value="ALL TRANS-POLYPRENYL-DIPHOSPHATE SYNTHASE PDSS1"/>
    <property type="match status" value="1"/>
</dbReference>
<evidence type="ECO:0000313" key="8">
    <source>
        <dbReference type="Proteomes" id="UP000316167"/>
    </source>
</evidence>
<comment type="cofactor">
    <cofactor evidence="1">
        <name>Mg(2+)</name>
        <dbReference type="ChEBI" id="CHEBI:18420"/>
    </cofactor>
</comment>
<dbReference type="InterPro" id="IPR033749">
    <property type="entry name" value="Polyprenyl_synt_CS"/>
</dbReference>
<dbReference type="InterPro" id="IPR000092">
    <property type="entry name" value="Polyprenyl_synt"/>
</dbReference>